<sequence>MDFKRVIVLLLLAAFGCRQQDSIISPTYTEAPATDPARVALAQEWNKVEAPTLSNFQTANTSWLYFAGANETLTTFSFPDWDNAELLDLPHRVTLPNSPMWYQWKVTNDIDSVVMLVNADDGAQAFLNRKKLKRVAGDRFYLKADAGDTLVIRVLNNAMAGGLRSVRLVPLADYRTFQNQSTLYHKAAALLQQVQRLNNPSAEVMEAANQLAENIADENAVKLNALLSAYPMLSGPVLLNNEGHFEINWLSTASGEATILSGESPDQLASEFTVTAQQQPFRFPLEQLSEASFYRIRQLDTWTEIFEVPRVTDSSNPESFSFTLWADSQGGWNTFSQLMAQTKDDDDKFSLGAGDLVANGSDSLQWKSLLTSLGQAKGRFPFYLVPGNHDYDGYYDDLNPKNFNQYITTPSGKNYFSWQYGNCAFIAIDPNEAFPIGFDSGGQKEWFLNEIETAEWKAATWHFVVLHQPPVSQGWPGYHGDEAVRQLLDTVYESAGIDFVVAGHTHDYERLTRNYGDQKVNFLIVGGAGGGLEPEGEMSEEPVMDVVVKRHHLARMFVQGDSIHLEVKDPDQNIIDQFDFKKQ</sequence>
<keyword evidence="3" id="KW-1185">Reference proteome</keyword>
<dbReference type="InterPro" id="IPR029052">
    <property type="entry name" value="Metallo-depent_PP-like"/>
</dbReference>
<dbReference type="Proteomes" id="UP001302349">
    <property type="component" value="Chromosome"/>
</dbReference>
<feature type="domain" description="Calcineurin-like phosphoesterase" evidence="1">
    <location>
        <begin position="323"/>
        <end position="508"/>
    </location>
</feature>
<dbReference type="SUPFAM" id="SSF56300">
    <property type="entry name" value="Metallo-dependent phosphatases"/>
    <property type="match status" value="1"/>
</dbReference>
<evidence type="ECO:0000313" key="2">
    <source>
        <dbReference type="EMBL" id="WOK05507.1"/>
    </source>
</evidence>
<accession>A0ABZ0IKF4</accession>
<organism evidence="2 3">
    <name type="scientific">Imperialibacter roseus</name>
    <dbReference type="NCBI Taxonomy" id="1324217"/>
    <lineage>
        <taxon>Bacteria</taxon>
        <taxon>Pseudomonadati</taxon>
        <taxon>Bacteroidota</taxon>
        <taxon>Cytophagia</taxon>
        <taxon>Cytophagales</taxon>
        <taxon>Flammeovirgaceae</taxon>
        <taxon>Imperialibacter</taxon>
    </lineage>
</organism>
<evidence type="ECO:0000313" key="3">
    <source>
        <dbReference type="Proteomes" id="UP001302349"/>
    </source>
</evidence>
<dbReference type="PROSITE" id="PS51257">
    <property type="entry name" value="PROKAR_LIPOPROTEIN"/>
    <property type="match status" value="1"/>
</dbReference>
<dbReference type="PANTHER" id="PTHR45867:SF3">
    <property type="entry name" value="ACID PHOSPHATASE TYPE 7"/>
    <property type="match status" value="1"/>
</dbReference>
<name>A0ABZ0IKF4_9BACT</name>
<dbReference type="InterPro" id="IPR004843">
    <property type="entry name" value="Calcineurin-like_PHP"/>
</dbReference>
<dbReference type="RefSeq" id="WP_317488268.1">
    <property type="nucleotide sequence ID" value="NZ_CP136051.1"/>
</dbReference>
<evidence type="ECO:0000259" key="1">
    <source>
        <dbReference type="Pfam" id="PF00149"/>
    </source>
</evidence>
<proteinExistence type="predicted"/>
<dbReference type="Pfam" id="PF00149">
    <property type="entry name" value="Metallophos"/>
    <property type="match status" value="1"/>
</dbReference>
<reference evidence="2 3" key="1">
    <citation type="journal article" date="2023" name="Microbiol. Resour. Announc.">
        <title>Complete Genome Sequence of Imperialibacter roseus strain P4T.</title>
        <authorList>
            <person name="Tizabi D.R."/>
            <person name="Bachvaroff T."/>
            <person name="Hill R.T."/>
        </authorList>
    </citation>
    <scope>NUCLEOTIDE SEQUENCE [LARGE SCALE GENOMIC DNA]</scope>
    <source>
        <strain evidence="2 3">P4T</strain>
    </source>
</reference>
<dbReference type="Gene3D" id="3.60.21.10">
    <property type="match status" value="1"/>
</dbReference>
<dbReference type="EMBL" id="CP136051">
    <property type="protein sequence ID" value="WOK05507.1"/>
    <property type="molecule type" value="Genomic_DNA"/>
</dbReference>
<gene>
    <name evidence="2" type="ORF">RT717_20750</name>
</gene>
<protein>
    <submittedName>
        <fullName evidence="2">Metallophosphoesterase</fullName>
    </submittedName>
</protein>
<dbReference type="PANTHER" id="PTHR45867">
    <property type="entry name" value="PURPLE ACID PHOSPHATASE"/>
    <property type="match status" value="1"/>
</dbReference>